<comment type="caution">
    <text evidence="9">The sequence shown here is derived from an EMBL/GenBank/DDBJ whole genome shotgun (WGS) entry which is preliminary data.</text>
</comment>
<gene>
    <name evidence="9" type="primary">HPR3_4</name>
    <name evidence="9" type="ORF">CFP56_029709</name>
</gene>
<reference evidence="9 10" key="1">
    <citation type="journal article" date="2018" name="Sci. Data">
        <title>The draft genome sequence of cork oak.</title>
        <authorList>
            <person name="Ramos A.M."/>
            <person name="Usie A."/>
            <person name="Barbosa P."/>
            <person name="Barros P.M."/>
            <person name="Capote T."/>
            <person name="Chaves I."/>
            <person name="Simoes F."/>
            <person name="Abreu I."/>
            <person name="Carrasquinho I."/>
            <person name="Faro C."/>
            <person name="Guimaraes J.B."/>
            <person name="Mendonca D."/>
            <person name="Nobrega F."/>
            <person name="Rodrigues L."/>
            <person name="Saibo N.J.M."/>
            <person name="Varela M.C."/>
            <person name="Egas C."/>
            <person name="Matos J."/>
            <person name="Miguel C.M."/>
            <person name="Oliveira M.M."/>
            <person name="Ricardo C.P."/>
            <person name="Goncalves S."/>
        </authorList>
    </citation>
    <scope>NUCLEOTIDE SEQUENCE [LARGE SCALE GENOMIC DNA]</scope>
    <source>
        <strain evidence="10">cv. HL8</strain>
    </source>
</reference>
<evidence type="ECO:0000256" key="4">
    <source>
        <dbReference type="ARBA" id="ARBA00066661"/>
    </source>
</evidence>
<dbReference type="GO" id="GO:0009853">
    <property type="term" value="P:photorespiration"/>
    <property type="evidence" value="ECO:0007669"/>
    <property type="project" value="UniProtKB-ARBA"/>
</dbReference>
<dbReference type="EC" id="1.1.1.79" evidence="4"/>
<dbReference type="InterPro" id="IPR036291">
    <property type="entry name" value="NAD(P)-bd_dom_sf"/>
</dbReference>
<keyword evidence="2 5" id="KW-0560">Oxidoreductase</keyword>
<dbReference type="InterPro" id="IPR006139">
    <property type="entry name" value="D-isomer_2_OHA_DH_cat_dom"/>
</dbReference>
<organism evidence="9 10">
    <name type="scientific">Quercus suber</name>
    <name type="common">Cork oak</name>
    <dbReference type="NCBI Taxonomy" id="58331"/>
    <lineage>
        <taxon>Eukaryota</taxon>
        <taxon>Viridiplantae</taxon>
        <taxon>Streptophyta</taxon>
        <taxon>Embryophyta</taxon>
        <taxon>Tracheophyta</taxon>
        <taxon>Spermatophyta</taxon>
        <taxon>Magnoliopsida</taxon>
        <taxon>eudicotyledons</taxon>
        <taxon>Gunneridae</taxon>
        <taxon>Pentapetalae</taxon>
        <taxon>rosids</taxon>
        <taxon>fabids</taxon>
        <taxon>Fagales</taxon>
        <taxon>Fagaceae</taxon>
        <taxon>Quercus</taxon>
    </lineage>
</organism>
<dbReference type="GO" id="GO:0016618">
    <property type="term" value="F:hydroxypyruvate reductase [NAD(P)H] activity"/>
    <property type="evidence" value="ECO:0007669"/>
    <property type="project" value="UniProtKB-ARBA"/>
</dbReference>
<feature type="domain" description="D-isomer specific 2-hydroxyacid dehydrogenase NAD-binding" evidence="8">
    <location>
        <begin position="232"/>
        <end position="377"/>
    </location>
</feature>
<comment type="similarity">
    <text evidence="5">Belongs to the D-isomer specific 2-hydroxyacid dehydrogenase family.</text>
</comment>
<dbReference type="PANTHER" id="PTHR10996:SF268">
    <property type="entry name" value="GLYOXYLATE_HYDROXYPYRUVATE REDUCTASE HPR3"/>
    <property type="match status" value="1"/>
</dbReference>
<dbReference type="Pfam" id="PF00389">
    <property type="entry name" value="2-Hacid_dh"/>
    <property type="match status" value="1"/>
</dbReference>
<evidence type="ECO:0000259" key="8">
    <source>
        <dbReference type="Pfam" id="PF02826"/>
    </source>
</evidence>
<evidence type="ECO:0000256" key="6">
    <source>
        <dbReference type="SAM" id="MobiDB-lite"/>
    </source>
</evidence>
<dbReference type="AlphaFoldDB" id="A0AAW0JQZ5"/>
<protein>
    <recommendedName>
        <fullName evidence="4">glyoxylate reductase (NADP(+))</fullName>
        <ecNumber evidence="4">1.1.1.79</ecNumber>
    </recommendedName>
</protein>
<dbReference type="FunFam" id="3.40.50.720:FF:000213">
    <property type="entry name" value="Putative 2-hydroxyacid dehydrogenase"/>
    <property type="match status" value="1"/>
</dbReference>
<evidence type="ECO:0000256" key="2">
    <source>
        <dbReference type="ARBA" id="ARBA00023002"/>
    </source>
</evidence>
<dbReference type="SUPFAM" id="SSF51735">
    <property type="entry name" value="NAD(P)-binding Rossmann-fold domains"/>
    <property type="match status" value="1"/>
</dbReference>
<dbReference type="SUPFAM" id="SSF52283">
    <property type="entry name" value="Formate/glycerate dehydrogenase catalytic domain-like"/>
    <property type="match status" value="1"/>
</dbReference>
<evidence type="ECO:0000256" key="5">
    <source>
        <dbReference type="RuleBase" id="RU003719"/>
    </source>
</evidence>
<dbReference type="InterPro" id="IPR006140">
    <property type="entry name" value="D-isomer_DH_NAD-bd"/>
</dbReference>
<evidence type="ECO:0000259" key="7">
    <source>
        <dbReference type="Pfam" id="PF00389"/>
    </source>
</evidence>
<keyword evidence="1" id="KW-0521">NADP</keyword>
<feature type="compositionally biased region" description="Basic and acidic residues" evidence="6">
    <location>
        <begin position="1"/>
        <end position="21"/>
    </location>
</feature>
<evidence type="ECO:0000256" key="1">
    <source>
        <dbReference type="ARBA" id="ARBA00022857"/>
    </source>
</evidence>
<proteinExistence type="inferred from homology"/>
<dbReference type="PANTHER" id="PTHR10996">
    <property type="entry name" value="2-HYDROXYACID DEHYDROGENASE-RELATED"/>
    <property type="match status" value="1"/>
</dbReference>
<feature type="region of interest" description="Disordered" evidence="6">
    <location>
        <begin position="1"/>
        <end position="22"/>
    </location>
</feature>
<dbReference type="Pfam" id="PF02826">
    <property type="entry name" value="2-Hacid_dh_C"/>
    <property type="match status" value="1"/>
</dbReference>
<keyword evidence="3" id="KW-0520">NAD</keyword>
<dbReference type="Gene3D" id="3.40.50.720">
    <property type="entry name" value="NAD(P)-binding Rossmann-like Domain"/>
    <property type="match status" value="2"/>
</dbReference>
<dbReference type="Proteomes" id="UP000237347">
    <property type="component" value="Unassembled WGS sequence"/>
</dbReference>
<dbReference type="EMBL" id="PKMF04000491">
    <property type="protein sequence ID" value="KAK7828987.1"/>
    <property type="molecule type" value="Genomic_DNA"/>
</dbReference>
<dbReference type="CDD" id="cd12156">
    <property type="entry name" value="HPPR"/>
    <property type="match status" value="1"/>
</dbReference>
<sequence length="411" mass="44526">MATKEEQPQALENKEEPKEDGELPLVVVLRPKSFNLPLEDRLQSHFHLLDPNDSPDESIESFLSRRAHSARALLCVGLTPLTADTLCLLPSLELVVGSSAGVEHIDLHECRRRGITVTGASAAFSEDAADYAVALLIDVLRRISAADRFVRGRNTILREANSTNLASSPSPSFAKPRPSRKSKSAKENALPFDLTSIPSKSKPSPAMAAKLKSPLPPRPPPSNSHKRKLSFESHGLDLGGKRVGIVGLGNIGSQIAKRLVAFGCSIAYNSRKKKPSIPFPYHANVWDLAANSDVLIVCCALTEDTHHIINKDVMTALGKEGVIINVGRGPLVDEKELVQFLVRGEIGGAGLDVFENEPDVPKELFKLDNVVLSPHCAVVTLESFAALQDLVMANLKAFFSNKPLVSLVQNE</sequence>
<evidence type="ECO:0000313" key="9">
    <source>
        <dbReference type="EMBL" id="KAK7828987.1"/>
    </source>
</evidence>
<dbReference type="InterPro" id="IPR050223">
    <property type="entry name" value="D-isomer_2-hydroxyacid_DH"/>
</dbReference>
<accession>A0AAW0JQZ5</accession>
<name>A0AAW0JQZ5_QUESU</name>
<feature type="domain" description="D-isomer specific 2-hydroxyacid dehydrogenase catalytic" evidence="7">
    <location>
        <begin position="57"/>
        <end position="408"/>
    </location>
</feature>
<dbReference type="GO" id="GO:0005829">
    <property type="term" value="C:cytosol"/>
    <property type="evidence" value="ECO:0007669"/>
    <property type="project" value="TreeGrafter"/>
</dbReference>
<evidence type="ECO:0000313" key="10">
    <source>
        <dbReference type="Proteomes" id="UP000237347"/>
    </source>
</evidence>
<feature type="compositionally biased region" description="Low complexity" evidence="6">
    <location>
        <begin position="166"/>
        <end position="176"/>
    </location>
</feature>
<keyword evidence="10" id="KW-1185">Reference proteome</keyword>
<evidence type="ECO:0000256" key="3">
    <source>
        <dbReference type="ARBA" id="ARBA00023027"/>
    </source>
</evidence>
<dbReference type="GO" id="GO:0030267">
    <property type="term" value="F:glyoxylate reductase (NADPH) activity"/>
    <property type="evidence" value="ECO:0007669"/>
    <property type="project" value="UniProtKB-EC"/>
</dbReference>
<dbReference type="GO" id="GO:0051287">
    <property type="term" value="F:NAD binding"/>
    <property type="evidence" value="ECO:0007669"/>
    <property type="project" value="InterPro"/>
</dbReference>
<feature type="region of interest" description="Disordered" evidence="6">
    <location>
        <begin position="161"/>
        <end position="228"/>
    </location>
</feature>